<gene>
    <name evidence="2" type="ORF">CRG98_016924</name>
</gene>
<feature type="signal peptide" evidence="1">
    <location>
        <begin position="1"/>
        <end position="20"/>
    </location>
</feature>
<evidence type="ECO:0008006" key="4">
    <source>
        <dbReference type="Google" id="ProtNLM"/>
    </source>
</evidence>
<name>A0A2I0K3F8_PUNGR</name>
<evidence type="ECO:0000313" key="2">
    <source>
        <dbReference type="EMBL" id="PKI62653.1"/>
    </source>
</evidence>
<reference evidence="2 3" key="1">
    <citation type="submission" date="2017-11" db="EMBL/GenBank/DDBJ databases">
        <title>De-novo sequencing of pomegranate (Punica granatum L.) genome.</title>
        <authorList>
            <person name="Akparov Z."/>
            <person name="Amiraslanov A."/>
            <person name="Hajiyeva S."/>
            <person name="Abbasov M."/>
            <person name="Kaur K."/>
            <person name="Hamwieh A."/>
            <person name="Solovyev V."/>
            <person name="Salamov A."/>
            <person name="Braich B."/>
            <person name="Kosarev P."/>
            <person name="Mahmoud A."/>
            <person name="Hajiyev E."/>
            <person name="Babayeva S."/>
            <person name="Izzatullayeva V."/>
            <person name="Mammadov A."/>
            <person name="Mammadov A."/>
            <person name="Sharifova S."/>
            <person name="Ojaghi J."/>
            <person name="Eynullazada K."/>
            <person name="Bayramov B."/>
            <person name="Abdulazimova A."/>
            <person name="Shahmuradov I."/>
        </authorList>
    </citation>
    <scope>NUCLEOTIDE SEQUENCE [LARGE SCALE GENOMIC DNA]</scope>
    <source>
        <strain evidence="3">cv. AG2017</strain>
        <tissue evidence="2">Leaf</tissue>
    </source>
</reference>
<accession>A0A2I0K3F8</accession>
<keyword evidence="1" id="KW-0732">Signal</keyword>
<comment type="caution">
    <text evidence="2">The sequence shown here is derived from an EMBL/GenBank/DDBJ whole genome shotgun (WGS) entry which is preliminary data.</text>
</comment>
<proteinExistence type="predicted"/>
<evidence type="ECO:0000256" key="1">
    <source>
        <dbReference type="SAM" id="SignalP"/>
    </source>
</evidence>
<dbReference type="Proteomes" id="UP000233551">
    <property type="component" value="Unassembled WGS sequence"/>
</dbReference>
<evidence type="ECO:0000313" key="3">
    <source>
        <dbReference type="Proteomes" id="UP000233551"/>
    </source>
</evidence>
<dbReference type="EMBL" id="PGOL01000953">
    <property type="protein sequence ID" value="PKI62653.1"/>
    <property type="molecule type" value="Genomic_DNA"/>
</dbReference>
<feature type="chain" id="PRO_5014162521" description="Secreted protein" evidence="1">
    <location>
        <begin position="21"/>
        <end position="128"/>
    </location>
</feature>
<organism evidence="2 3">
    <name type="scientific">Punica granatum</name>
    <name type="common">Pomegranate</name>
    <dbReference type="NCBI Taxonomy" id="22663"/>
    <lineage>
        <taxon>Eukaryota</taxon>
        <taxon>Viridiplantae</taxon>
        <taxon>Streptophyta</taxon>
        <taxon>Embryophyta</taxon>
        <taxon>Tracheophyta</taxon>
        <taxon>Spermatophyta</taxon>
        <taxon>Magnoliopsida</taxon>
        <taxon>eudicotyledons</taxon>
        <taxon>Gunneridae</taxon>
        <taxon>Pentapetalae</taxon>
        <taxon>rosids</taxon>
        <taxon>malvids</taxon>
        <taxon>Myrtales</taxon>
        <taxon>Lythraceae</taxon>
        <taxon>Punica</taxon>
    </lineage>
</organism>
<sequence>MISLAINASFLALWFTLNSGDPWDEPNDASHYPAICSAPSMWSTANLGLRGNACRQTSTNISALWYFSVHVLRPSHVFLLAPFFTSRPIWYRPSWLLSTWSTMSSASCTLLAPQLLKSDLRSLTHSEG</sequence>
<keyword evidence="3" id="KW-1185">Reference proteome</keyword>
<dbReference type="AlphaFoldDB" id="A0A2I0K3F8"/>
<protein>
    <recommendedName>
        <fullName evidence="4">Secreted protein</fullName>
    </recommendedName>
</protein>